<name>A0A2A5KVI7_9HYPH</name>
<keyword evidence="2" id="KW-1133">Transmembrane helix</keyword>
<keyword evidence="1" id="KW-0175">Coiled coil</keyword>
<gene>
    <name evidence="3" type="ORF">CPT34_11190</name>
</gene>
<keyword evidence="2" id="KW-0812">Transmembrane</keyword>
<feature type="transmembrane region" description="Helical" evidence="2">
    <location>
        <begin position="12"/>
        <end position="31"/>
    </location>
</feature>
<dbReference type="Proteomes" id="UP000218807">
    <property type="component" value="Unassembled WGS sequence"/>
</dbReference>
<proteinExistence type="predicted"/>
<accession>A0A2A5KVI7</accession>
<evidence type="ECO:0000256" key="2">
    <source>
        <dbReference type="SAM" id="Phobius"/>
    </source>
</evidence>
<dbReference type="AlphaFoldDB" id="A0A2A5KVI7"/>
<sequence>MDFITKLIPDSLKLPAVAALGVILGAALAYYPSKLEGGREERQSQQIKAAKEALDRINSLENNNANFRNLPAFERCRVFMRDSGLPADECGQR</sequence>
<comment type="caution">
    <text evidence="3">The sequence shown here is derived from an EMBL/GenBank/DDBJ whole genome shotgun (WGS) entry which is preliminary data.</text>
</comment>
<keyword evidence="2" id="KW-0472">Membrane</keyword>
<protein>
    <submittedName>
        <fullName evidence="3">Uncharacterized protein</fullName>
    </submittedName>
</protein>
<organism evidence="3 4">
    <name type="scientific">Rhizobium sophoriradicis</name>
    <dbReference type="NCBI Taxonomy" id="1535245"/>
    <lineage>
        <taxon>Bacteria</taxon>
        <taxon>Pseudomonadati</taxon>
        <taxon>Pseudomonadota</taxon>
        <taxon>Alphaproteobacteria</taxon>
        <taxon>Hyphomicrobiales</taxon>
        <taxon>Rhizobiaceae</taxon>
        <taxon>Rhizobium/Agrobacterium group</taxon>
        <taxon>Rhizobium</taxon>
    </lineage>
</organism>
<keyword evidence="4" id="KW-1185">Reference proteome</keyword>
<evidence type="ECO:0000313" key="3">
    <source>
        <dbReference type="EMBL" id="PCK80981.1"/>
    </source>
</evidence>
<feature type="coiled-coil region" evidence="1">
    <location>
        <begin position="40"/>
        <end position="70"/>
    </location>
</feature>
<evidence type="ECO:0000256" key="1">
    <source>
        <dbReference type="SAM" id="Coils"/>
    </source>
</evidence>
<dbReference type="EMBL" id="NXDM01000009">
    <property type="protein sequence ID" value="PCK80981.1"/>
    <property type="molecule type" value="Genomic_DNA"/>
</dbReference>
<dbReference type="RefSeq" id="WP_096762809.1">
    <property type="nucleotide sequence ID" value="NZ_NXDM01000009.1"/>
</dbReference>
<evidence type="ECO:0000313" key="4">
    <source>
        <dbReference type="Proteomes" id="UP000218807"/>
    </source>
</evidence>
<reference evidence="3 4" key="1">
    <citation type="submission" date="2017-09" db="EMBL/GenBank/DDBJ databases">
        <title>Comparative genomics of rhizobia isolated from Phaseolus vulgaris in China.</title>
        <authorList>
            <person name="Tong W."/>
        </authorList>
    </citation>
    <scope>NUCLEOTIDE SEQUENCE [LARGE SCALE GENOMIC DNA]</scope>
    <source>
        <strain evidence="3 4">L101</strain>
    </source>
</reference>